<organism evidence="12 13">
    <name type="scientific">Hydrogenophaga aromaticivorans</name>
    <dbReference type="NCBI Taxonomy" id="2610898"/>
    <lineage>
        <taxon>Bacteria</taxon>
        <taxon>Pseudomonadati</taxon>
        <taxon>Pseudomonadota</taxon>
        <taxon>Betaproteobacteria</taxon>
        <taxon>Burkholderiales</taxon>
        <taxon>Comamonadaceae</taxon>
        <taxon>Hydrogenophaga</taxon>
    </lineage>
</organism>
<dbReference type="RefSeq" id="WP_177134951.1">
    <property type="nucleotide sequence ID" value="NZ_VYGV01000006.1"/>
</dbReference>
<evidence type="ECO:0000256" key="2">
    <source>
        <dbReference type="ARBA" id="ARBA00022448"/>
    </source>
</evidence>
<keyword evidence="3 8" id="KW-0349">Heme</keyword>
<keyword evidence="5" id="KW-0574">Periplasm</keyword>
<evidence type="ECO:0000313" key="13">
    <source>
        <dbReference type="Proteomes" id="UP000545507"/>
    </source>
</evidence>
<reference evidence="12 13" key="1">
    <citation type="submission" date="2019-09" db="EMBL/GenBank/DDBJ databases">
        <title>Hydrogenophaga aromatica sp. nov., isolated from a para-xylene-degrading enrichment culture.</title>
        <authorList>
            <person name="Tancsics A."/>
            <person name="Banerjee S."/>
        </authorList>
    </citation>
    <scope>NUCLEOTIDE SEQUENCE [LARGE SCALE GENOMIC DNA]</scope>
    <source>
        <strain evidence="12 13">D2P1</strain>
    </source>
</reference>
<evidence type="ECO:0000259" key="11">
    <source>
        <dbReference type="PROSITE" id="PS51007"/>
    </source>
</evidence>
<feature type="binding site" description="covalent" evidence="8">
    <location>
        <position position="59"/>
    </location>
    <ligand>
        <name>heme c</name>
        <dbReference type="ChEBI" id="CHEBI:61717"/>
        <label>1</label>
    </ligand>
</feature>
<feature type="binding site" description="covalent" evidence="8">
    <location>
        <position position="156"/>
    </location>
    <ligand>
        <name>heme c</name>
        <dbReference type="ChEBI" id="CHEBI:61717"/>
        <label>2</label>
    </ligand>
</feature>
<comment type="caution">
    <text evidence="12">The sequence shown here is derived from an EMBL/GenBank/DDBJ whole genome shotgun (WGS) entry which is preliminary data.</text>
</comment>
<evidence type="ECO:0000256" key="5">
    <source>
        <dbReference type="ARBA" id="ARBA00022764"/>
    </source>
</evidence>
<dbReference type="InterPro" id="IPR009056">
    <property type="entry name" value="Cyt_c-like_dom"/>
</dbReference>
<evidence type="ECO:0000256" key="8">
    <source>
        <dbReference type="PIRSR" id="PIRSR000005-1"/>
    </source>
</evidence>
<comment type="subcellular location">
    <subcellularLocation>
        <location evidence="1">Periplasm</location>
    </subcellularLocation>
</comment>
<dbReference type="AlphaFoldDB" id="A0A7Y8GW80"/>
<dbReference type="PIRSF" id="PIRSF000005">
    <property type="entry name" value="Cytochrome_c4"/>
    <property type="match status" value="1"/>
</dbReference>
<feature type="chain" id="PRO_5030599392" evidence="10">
    <location>
        <begin position="42"/>
        <end position="223"/>
    </location>
</feature>
<feature type="binding site" description="axial binding residue" evidence="9">
    <location>
        <position position="63"/>
    </location>
    <ligand>
        <name>heme c</name>
        <dbReference type="ChEBI" id="CHEBI:61717"/>
        <label>1</label>
    </ligand>
    <ligandPart>
        <name>Fe</name>
        <dbReference type="ChEBI" id="CHEBI:18248"/>
    </ligandPart>
</feature>
<dbReference type="InterPro" id="IPR024167">
    <property type="entry name" value="Cytochrome_c4-like"/>
</dbReference>
<dbReference type="EMBL" id="VYGV01000006">
    <property type="protein sequence ID" value="NWF45212.1"/>
    <property type="molecule type" value="Genomic_DNA"/>
</dbReference>
<sequence length="223" mass="23980">MGNKLKTAASGRKRQRVGRLRRLRALLAIGLLGSQAWSAGAQTFDADIAAGARFAAEHCGACHGATGQSVAPNFPRLAGQNETYLVKQLKDFASGDRKSPLMKEKVAMMDDRMIRSLAAHYASQKAANTPSDDAQLMAVGQFVYERGNVYAGLPACLSCHDTQGRGSANMPRLAGQHPGYIETQLLHFHQRARSNDNAVMTVISARLSPLETKAVAAYLGNLK</sequence>
<evidence type="ECO:0000256" key="9">
    <source>
        <dbReference type="PIRSR" id="PIRSR000005-2"/>
    </source>
</evidence>
<protein>
    <submittedName>
        <fullName evidence="12">Cytochrome c4</fullName>
    </submittedName>
</protein>
<keyword evidence="6" id="KW-0249">Electron transport</keyword>
<dbReference type="GO" id="GO:0020037">
    <property type="term" value="F:heme binding"/>
    <property type="evidence" value="ECO:0007669"/>
    <property type="project" value="InterPro"/>
</dbReference>
<gene>
    <name evidence="12" type="ORF">F3K02_08090</name>
</gene>
<dbReference type="PANTHER" id="PTHR33751">
    <property type="entry name" value="CBB3-TYPE CYTOCHROME C OXIDASE SUBUNIT FIXP"/>
    <property type="match status" value="1"/>
</dbReference>
<feature type="binding site" description="axial binding residue" evidence="9">
    <location>
        <position position="102"/>
    </location>
    <ligand>
        <name>heme c</name>
        <dbReference type="ChEBI" id="CHEBI:61717"/>
        <label>1</label>
    </ligand>
    <ligandPart>
        <name>Fe</name>
        <dbReference type="ChEBI" id="CHEBI:18248"/>
    </ligandPart>
</feature>
<dbReference type="PROSITE" id="PS51007">
    <property type="entry name" value="CYTC"/>
    <property type="match status" value="1"/>
</dbReference>
<keyword evidence="7 9" id="KW-0408">Iron</keyword>
<dbReference type="InterPro" id="IPR036909">
    <property type="entry name" value="Cyt_c-like_dom_sf"/>
</dbReference>
<comment type="PTM">
    <text evidence="8">Binds 2 heme c groups covalently per subunit.</text>
</comment>
<dbReference type="GO" id="GO:0042597">
    <property type="term" value="C:periplasmic space"/>
    <property type="evidence" value="ECO:0007669"/>
    <property type="project" value="UniProtKB-SubCell"/>
</dbReference>
<dbReference type="Pfam" id="PF00034">
    <property type="entry name" value="Cytochrom_C"/>
    <property type="match status" value="2"/>
</dbReference>
<accession>A0A7Y8GW80</accession>
<evidence type="ECO:0000313" key="12">
    <source>
        <dbReference type="EMBL" id="NWF45212.1"/>
    </source>
</evidence>
<feature type="binding site" description="axial binding residue" evidence="9">
    <location>
        <position position="160"/>
    </location>
    <ligand>
        <name>heme c</name>
        <dbReference type="ChEBI" id="CHEBI:61717"/>
        <label>2</label>
    </ligand>
    <ligandPart>
        <name>Fe</name>
        <dbReference type="ChEBI" id="CHEBI:18248"/>
    </ligandPart>
</feature>
<dbReference type="InterPro" id="IPR050597">
    <property type="entry name" value="Cytochrome_c_Oxidase_Subunit"/>
</dbReference>
<keyword evidence="10" id="KW-0732">Signal</keyword>
<feature type="binding site" description="covalent" evidence="8">
    <location>
        <position position="62"/>
    </location>
    <ligand>
        <name>heme c</name>
        <dbReference type="ChEBI" id="CHEBI:61717"/>
        <label>1</label>
    </ligand>
</feature>
<feature type="binding site" description="axial binding residue" evidence="9">
    <location>
        <position position="200"/>
    </location>
    <ligand>
        <name>heme c</name>
        <dbReference type="ChEBI" id="CHEBI:61717"/>
        <label>2</label>
    </ligand>
    <ligandPart>
        <name>Fe</name>
        <dbReference type="ChEBI" id="CHEBI:18248"/>
    </ligandPart>
</feature>
<dbReference type="Gene3D" id="1.10.760.10">
    <property type="entry name" value="Cytochrome c-like domain"/>
    <property type="match status" value="2"/>
</dbReference>
<dbReference type="GO" id="GO:0005506">
    <property type="term" value="F:iron ion binding"/>
    <property type="evidence" value="ECO:0007669"/>
    <property type="project" value="InterPro"/>
</dbReference>
<proteinExistence type="predicted"/>
<evidence type="ECO:0000256" key="3">
    <source>
        <dbReference type="ARBA" id="ARBA00022617"/>
    </source>
</evidence>
<keyword evidence="2" id="KW-0813">Transport</keyword>
<feature type="domain" description="Cytochrome c" evidence="11">
    <location>
        <begin position="46"/>
        <end position="223"/>
    </location>
</feature>
<dbReference type="SUPFAM" id="SSF46626">
    <property type="entry name" value="Cytochrome c"/>
    <property type="match status" value="2"/>
</dbReference>
<dbReference type="PANTHER" id="PTHR33751:SF9">
    <property type="entry name" value="CYTOCHROME C4"/>
    <property type="match status" value="1"/>
</dbReference>
<dbReference type="GO" id="GO:0009055">
    <property type="term" value="F:electron transfer activity"/>
    <property type="evidence" value="ECO:0007669"/>
    <property type="project" value="InterPro"/>
</dbReference>
<evidence type="ECO:0000256" key="4">
    <source>
        <dbReference type="ARBA" id="ARBA00022723"/>
    </source>
</evidence>
<evidence type="ECO:0000256" key="6">
    <source>
        <dbReference type="ARBA" id="ARBA00022982"/>
    </source>
</evidence>
<feature type="binding site" description="covalent" evidence="8">
    <location>
        <position position="159"/>
    </location>
    <ligand>
        <name>heme c</name>
        <dbReference type="ChEBI" id="CHEBI:61717"/>
        <label>2</label>
    </ligand>
</feature>
<evidence type="ECO:0000256" key="7">
    <source>
        <dbReference type="ARBA" id="ARBA00023004"/>
    </source>
</evidence>
<keyword evidence="13" id="KW-1185">Reference proteome</keyword>
<dbReference type="Proteomes" id="UP000545507">
    <property type="component" value="Unassembled WGS sequence"/>
</dbReference>
<feature type="signal peptide" evidence="10">
    <location>
        <begin position="1"/>
        <end position="41"/>
    </location>
</feature>
<evidence type="ECO:0000256" key="1">
    <source>
        <dbReference type="ARBA" id="ARBA00004418"/>
    </source>
</evidence>
<keyword evidence="4 9" id="KW-0479">Metal-binding</keyword>
<evidence type="ECO:0000256" key="10">
    <source>
        <dbReference type="SAM" id="SignalP"/>
    </source>
</evidence>
<name>A0A7Y8GW80_9BURK</name>